<proteinExistence type="predicted"/>
<organism evidence="2 3">
    <name type="scientific">Dyadobacter beijingensis</name>
    <dbReference type="NCBI Taxonomy" id="365489"/>
    <lineage>
        <taxon>Bacteria</taxon>
        <taxon>Pseudomonadati</taxon>
        <taxon>Bacteroidota</taxon>
        <taxon>Cytophagia</taxon>
        <taxon>Cytophagales</taxon>
        <taxon>Spirosomataceae</taxon>
        <taxon>Dyadobacter</taxon>
    </lineage>
</organism>
<dbReference type="RefSeq" id="WP_019943404.1">
    <property type="nucleotide sequence ID" value="NZ_BMLI01000001.1"/>
</dbReference>
<accession>A0ABQ2HWT1</accession>
<dbReference type="EMBL" id="BMLI01000001">
    <property type="protein sequence ID" value="GGM92094.1"/>
    <property type="molecule type" value="Genomic_DNA"/>
</dbReference>
<evidence type="ECO:0000313" key="3">
    <source>
        <dbReference type="Proteomes" id="UP000632339"/>
    </source>
</evidence>
<reference evidence="3" key="1">
    <citation type="journal article" date="2019" name="Int. J. Syst. Evol. Microbiol.">
        <title>The Global Catalogue of Microorganisms (GCM) 10K type strain sequencing project: providing services to taxonomists for standard genome sequencing and annotation.</title>
        <authorList>
            <consortium name="The Broad Institute Genomics Platform"/>
            <consortium name="The Broad Institute Genome Sequencing Center for Infectious Disease"/>
            <person name="Wu L."/>
            <person name="Ma J."/>
        </authorList>
    </citation>
    <scope>NUCLEOTIDE SEQUENCE [LARGE SCALE GENOMIC DNA]</scope>
    <source>
        <strain evidence="3">CGMCC 1.6375</strain>
    </source>
</reference>
<feature type="coiled-coil region" evidence="1">
    <location>
        <begin position="54"/>
        <end position="81"/>
    </location>
</feature>
<gene>
    <name evidence="2" type="ORF">GCM10010967_26430</name>
</gene>
<dbReference type="Proteomes" id="UP000632339">
    <property type="component" value="Unassembled WGS sequence"/>
</dbReference>
<name>A0ABQ2HWT1_9BACT</name>
<sequence length="84" mass="9861">MKRELRRRLNAYRSQIIAADSSEVPAIRSELYKWYDLMSDADKASAKPFWDGMKNEIERGLAEVRAMLEELRKLDEEELAEAKK</sequence>
<evidence type="ECO:0000256" key="1">
    <source>
        <dbReference type="SAM" id="Coils"/>
    </source>
</evidence>
<protein>
    <submittedName>
        <fullName evidence="2">Uncharacterized protein</fullName>
    </submittedName>
</protein>
<keyword evidence="3" id="KW-1185">Reference proteome</keyword>
<keyword evidence="1" id="KW-0175">Coiled coil</keyword>
<comment type="caution">
    <text evidence="2">The sequence shown here is derived from an EMBL/GenBank/DDBJ whole genome shotgun (WGS) entry which is preliminary data.</text>
</comment>
<evidence type="ECO:0000313" key="2">
    <source>
        <dbReference type="EMBL" id="GGM92094.1"/>
    </source>
</evidence>